<dbReference type="OrthoDB" id="9811255at2"/>
<dbReference type="Proteomes" id="UP000199340">
    <property type="component" value="Unassembled WGS sequence"/>
</dbReference>
<dbReference type="InterPro" id="IPR035940">
    <property type="entry name" value="CAP_sf"/>
</dbReference>
<dbReference type="SUPFAM" id="SSF55797">
    <property type="entry name" value="PR-1-like"/>
    <property type="match status" value="1"/>
</dbReference>
<dbReference type="Gene3D" id="3.40.33.10">
    <property type="entry name" value="CAP"/>
    <property type="match status" value="1"/>
</dbReference>
<evidence type="ECO:0000313" key="3">
    <source>
        <dbReference type="EMBL" id="SDI90270.1"/>
    </source>
</evidence>
<name>A0A1G8PEU7_9RHOB</name>
<organism evidence="3 4">
    <name type="scientific">Lutimaribacter saemankumensis</name>
    <dbReference type="NCBI Taxonomy" id="490829"/>
    <lineage>
        <taxon>Bacteria</taxon>
        <taxon>Pseudomonadati</taxon>
        <taxon>Pseudomonadota</taxon>
        <taxon>Alphaproteobacteria</taxon>
        <taxon>Rhodobacterales</taxon>
        <taxon>Roseobacteraceae</taxon>
        <taxon>Lutimaribacter</taxon>
    </lineage>
</organism>
<dbReference type="AlphaFoldDB" id="A0A1G8PEU7"/>
<dbReference type="CDD" id="cd05379">
    <property type="entry name" value="CAP_bacterial"/>
    <property type="match status" value="1"/>
</dbReference>
<sequence length="156" mass="16632">MKTVFGAFMFLVAFSGAVLADCAVPRDAGAQAAQVLALVNAERRQRGLNALAQDDALAGAAGDHSCFMAESGRMSHVGKGGRKLAARLRGVGYGYRAAAENVAYGYRDAGRVVHGWMQSDGHRRNILMRGVTEAGAGLRIGRDGRPYWTLILGRPR</sequence>
<keyword evidence="1" id="KW-0732">Signal</keyword>
<protein>
    <submittedName>
        <fullName evidence="3">Uncharacterized conserved protein YkwD, contains CAP (CSP/antigen 5/PR1) domain</fullName>
    </submittedName>
</protein>
<proteinExistence type="predicted"/>
<dbReference type="InterPro" id="IPR014044">
    <property type="entry name" value="CAP_dom"/>
</dbReference>
<dbReference type="RefSeq" id="WP_090029057.1">
    <property type="nucleotide sequence ID" value="NZ_FNEB01000006.1"/>
</dbReference>
<dbReference type="Pfam" id="PF00188">
    <property type="entry name" value="CAP"/>
    <property type="match status" value="1"/>
</dbReference>
<reference evidence="3 4" key="1">
    <citation type="submission" date="2016-10" db="EMBL/GenBank/DDBJ databases">
        <authorList>
            <person name="de Groot N.N."/>
        </authorList>
    </citation>
    <scope>NUCLEOTIDE SEQUENCE [LARGE SCALE GENOMIC DNA]</scope>
    <source>
        <strain evidence="3 4">DSM 28010</strain>
    </source>
</reference>
<feature type="chain" id="PRO_5011603434" evidence="1">
    <location>
        <begin position="21"/>
        <end position="156"/>
    </location>
</feature>
<evidence type="ECO:0000259" key="2">
    <source>
        <dbReference type="Pfam" id="PF00188"/>
    </source>
</evidence>
<accession>A0A1G8PEU7</accession>
<gene>
    <name evidence="3" type="ORF">SAMN05421850_106175</name>
</gene>
<evidence type="ECO:0000313" key="4">
    <source>
        <dbReference type="Proteomes" id="UP000199340"/>
    </source>
</evidence>
<feature type="domain" description="SCP" evidence="2">
    <location>
        <begin position="36"/>
        <end position="150"/>
    </location>
</feature>
<feature type="signal peptide" evidence="1">
    <location>
        <begin position="1"/>
        <end position="20"/>
    </location>
</feature>
<dbReference type="EMBL" id="FNEB01000006">
    <property type="protein sequence ID" value="SDI90270.1"/>
    <property type="molecule type" value="Genomic_DNA"/>
</dbReference>
<dbReference type="PANTHER" id="PTHR31157:SF1">
    <property type="entry name" value="SCP DOMAIN-CONTAINING PROTEIN"/>
    <property type="match status" value="1"/>
</dbReference>
<dbReference type="STRING" id="490829.SAMN05421850_106175"/>
<evidence type="ECO:0000256" key="1">
    <source>
        <dbReference type="SAM" id="SignalP"/>
    </source>
</evidence>
<keyword evidence="4" id="KW-1185">Reference proteome</keyword>
<dbReference type="PANTHER" id="PTHR31157">
    <property type="entry name" value="SCP DOMAIN-CONTAINING PROTEIN"/>
    <property type="match status" value="1"/>
</dbReference>